<dbReference type="InParanoid" id="I2H5U3"/>
<sequence>MSSRQVSKLFLQEVRQTSRRTSPSTLRPAYSTLSFSRNYSEGSTGTPRNSAMEDSFTKREKANEDYFIKQHERELLAHLRDELKKQQKKLDNLENKLEDMKK</sequence>
<gene>
    <name evidence="7" type="primary">TBLA0F02030</name>
    <name evidence="7" type="ORF">TBLA_0F02030</name>
</gene>
<dbReference type="RefSeq" id="XP_004181264.1">
    <property type="nucleotide sequence ID" value="XM_004181216.1"/>
</dbReference>
<comment type="function">
    <text evidence="4">Inhibits the enzyme activity of ATPase.</text>
</comment>
<feature type="coiled-coil region" evidence="5">
    <location>
        <begin position="69"/>
        <end position="100"/>
    </location>
</feature>
<dbReference type="AlphaFoldDB" id="I2H5U3"/>
<evidence type="ECO:0000256" key="5">
    <source>
        <dbReference type="SAM" id="Coils"/>
    </source>
</evidence>
<evidence type="ECO:0000256" key="1">
    <source>
        <dbReference type="ARBA" id="ARBA00004173"/>
    </source>
</evidence>
<dbReference type="eggNOG" id="ENOG502SCJG">
    <property type="taxonomic scope" value="Eukaryota"/>
</dbReference>
<reference evidence="7 8" key="1">
    <citation type="journal article" date="2011" name="Proc. Natl. Acad. Sci. U.S.A.">
        <title>Evolutionary erosion of yeast sex chromosomes by mating-type switching accidents.</title>
        <authorList>
            <person name="Gordon J.L."/>
            <person name="Armisen D."/>
            <person name="Proux-Wera E."/>
            <person name="Oheigeartaigh S.S."/>
            <person name="Byrne K.P."/>
            <person name="Wolfe K.H."/>
        </authorList>
    </citation>
    <scope>NUCLEOTIDE SEQUENCE [LARGE SCALE GENOMIC DNA]</scope>
    <source>
        <strain evidence="8">ATCC 34711 / CBS 6284 / DSM 70876 / NBRC 10599 / NRRL Y-10934 / UCD 77-7</strain>
    </source>
</reference>
<evidence type="ECO:0000256" key="2">
    <source>
        <dbReference type="ARBA" id="ARBA00010901"/>
    </source>
</evidence>
<name>I2H5U3_HENB6</name>
<dbReference type="GO" id="GO:0042030">
    <property type="term" value="F:ATPase inhibitor activity"/>
    <property type="evidence" value="ECO:0007669"/>
    <property type="project" value="InterPro"/>
</dbReference>
<keyword evidence="3" id="KW-0496">Mitochondrion</keyword>
<dbReference type="EMBL" id="HE806321">
    <property type="protein sequence ID" value="CCH61745.1"/>
    <property type="molecule type" value="Genomic_DNA"/>
</dbReference>
<dbReference type="Gene3D" id="1.20.5.500">
    <property type="entry name" value="Single helix bin"/>
    <property type="match status" value="1"/>
</dbReference>
<dbReference type="OrthoDB" id="5532350at2759"/>
<evidence type="ECO:0000256" key="4">
    <source>
        <dbReference type="RuleBase" id="RU368087"/>
    </source>
</evidence>
<evidence type="ECO:0000256" key="6">
    <source>
        <dbReference type="SAM" id="MobiDB-lite"/>
    </source>
</evidence>
<dbReference type="Proteomes" id="UP000002866">
    <property type="component" value="Chromosome 6"/>
</dbReference>
<dbReference type="FunFam" id="1.20.5.500:FF:000006">
    <property type="entry name" value="ATPase inhibitor, mitochondrial"/>
    <property type="match status" value="1"/>
</dbReference>
<dbReference type="Pfam" id="PF04568">
    <property type="entry name" value="IATP"/>
    <property type="match status" value="1"/>
</dbReference>
<dbReference type="HOGENOM" id="CLU_145563_4_0_1"/>
<dbReference type="GO" id="GO:0005739">
    <property type="term" value="C:mitochondrion"/>
    <property type="evidence" value="ECO:0007669"/>
    <property type="project" value="UniProtKB-SubCell"/>
</dbReference>
<evidence type="ECO:0000313" key="7">
    <source>
        <dbReference type="EMBL" id="CCH61745.1"/>
    </source>
</evidence>
<organism evidence="7 8">
    <name type="scientific">Henningerozyma blattae (strain ATCC 34711 / CBS 6284 / DSM 70876 / NBRC 10599 / NRRL Y-10934 / UCD 77-7)</name>
    <name type="common">Yeast</name>
    <name type="synonym">Tetrapisispora blattae</name>
    <dbReference type="NCBI Taxonomy" id="1071380"/>
    <lineage>
        <taxon>Eukaryota</taxon>
        <taxon>Fungi</taxon>
        <taxon>Dikarya</taxon>
        <taxon>Ascomycota</taxon>
        <taxon>Saccharomycotina</taxon>
        <taxon>Saccharomycetes</taxon>
        <taxon>Saccharomycetales</taxon>
        <taxon>Saccharomycetaceae</taxon>
        <taxon>Henningerozyma</taxon>
    </lineage>
</organism>
<comment type="subcellular location">
    <subcellularLocation>
        <location evidence="1">Mitochondrion</location>
    </subcellularLocation>
</comment>
<dbReference type="KEGG" id="tbl:TBLA_0F02030"/>
<keyword evidence="8" id="KW-1185">Reference proteome</keyword>
<dbReference type="STRING" id="1071380.I2H5U3"/>
<evidence type="ECO:0000313" key="8">
    <source>
        <dbReference type="Proteomes" id="UP000002866"/>
    </source>
</evidence>
<evidence type="ECO:0000256" key="3">
    <source>
        <dbReference type="ARBA" id="ARBA00023128"/>
    </source>
</evidence>
<feature type="compositionally biased region" description="Polar residues" evidence="6">
    <location>
        <begin position="19"/>
        <end position="49"/>
    </location>
</feature>
<dbReference type="GeneID" id="14496854"/>
<keyword evidence="5" id="KW-0175">Coiled coil</keyword>
<protein>
    <recommendedName>
        <fullName evidence="4">ATPase inhibitor, mitochondrial</fullName>
    </recommendedName>
</protein>
<comment type="similarity">
    <text evidence="2 4">Belongs to the ATPase inhibitor family.</text>
</comment>
<dbReference type="InterPro" id="IPR007648">
    <property type="entry name" value="ATPase_inhibitor_mt"/>
</dbReference>
<accession>I2H5U3</accession>
<proteinExistence type="inferred from homology"/>
<feature type="region of interest" description="Disordered" evidence="6">
    <location>
        <begin position="14"/>
        <end position="57"/>
    </location>
</feature>